<dbReference type="InterPro" id="IPR001387">
    <property type="entry name" value="Cro/C1-type_HTH"/>
</dbReference>
<accession>A0ABP9GU09</accession>
<protein>
    <submittedName>
        <fullName evidence="2">Helix-turn-helix transcriptional regulator</fullName>
    </submittedName>
</protein>
<dbReference type="InterPro" id="IPR043917">
    <property type="entry name" value="DUF5753"/>
</dbReference>
<dbReference type="RefSeq" id="WP_345674083.1">
    <property type="nucleotide sequence ID" value="NZ_BAABHS010000003.1"/>
</dbReference>
<dbReference type="SMART" id="SM00530">
    <property type="entry name" value="HTH_XRE"/>
    <property type="match status" value="1"/>
</dbReference>
<proteinExistence type="predicted"/>
<dbReference type="Gene3D" id="1.10.260.40">
    <property type="entry name" value="lambda repressor-like DNA-binding domains"/>
    <property type="match status" value="1"/>
</dbReference>
<gene>
    <name evidence="2" type="ORF">GCM10023205_10630</name>
</gene>
<dbReference type="SUPFAM" id="SSF47413">
    <property type="entry name" value="lambda repressor-like DNA-binding domains"/>
    <property type="match status" value="1"/>
</dbReference>
<organism evidence="2 3">
    <name type="scientific">Yinghuangia aomiensis</name>
    <dbReference type="NCBI Taxonomy" id="676205"/>
    <lineage>
        <taxon>Bacteria</taxon>
        <taxon>Bacillati</taxon>
        <taxon>Actinomycetota</taxon>
        <taxon>Actinomycetes</taxon>
        <taxon>Kitasatosporales</taxon>
        <taxon>Streptomycetaceae</taxon>
        <taxon>Yinghuangia</taxon>
    </lineage>
</organism>
<dbReference type="InterPro" id="IPR010982">
    <property type="entry name" value="Lambda_DNA-bd_dom_sf"/>
</dbReference>
<dbReference type="Pfam" id="PF19054">
    <property type="entry name" value="DUF5753"/>
    <property type="match status" value="1"/>
</dbReference>
<evidence type="ECO:0000313" key="3">
    <source>
        <dbReference type="Proteomes" id="UP001500466"/>
    </source>
</evidence>
<sequence>MPEYLDPLVAWRRLHLELRRLREVKGDTQQQVADAMEWSLSKLIRIETGRIRISVNDLRVLTGYYGLPDDVRNELLALARDSRKSAWWEPYRDVISKSYAEFIAFESVASVVRCFSSVVVPGLLQTEEYAWQVMEAAGMPDQLARRLVELRMKRQEMWRQATSVDTRFLVDESVIRRVVGGPEVMRQQLQRLREVAELPNVSFKVVPYSEGLYRLHRVGYSLFQFPDDAPLVLYLDNDSSDMITTDVADERPVAYLDTYTDLDAKFSAEDATKIIGDALARLG</sequence>
<dbReference type="EMBL" id="BAABHS010000003">
    <property type="protein sequence ID" value="GAA4951597.1"/>
    <property type="molecule type" value="Genomic_DNA"/>
</dbReference>
<comment type="caution">
    <text evidence="2">The sequence shown here is derived from an EMBL/GenBank/DDBJ whole genome shotgun (WGS) entry which is preliminary data.</text>
</comment>
<dbReference type="Pfam" id="PF13560">
    <property type="entry name" value="HTH_31"/>
    <property type="match status" value="1"/>
</dbReference>
<reference evidence="3" key="1">
    <citation type="journal article" date="2019" name="Int. J. Syst. Evol. Microbiol.">
        <title>The Global Catalogue of Microorganisms (GCM) 10K type strain sequencing project: providing services to taxonomists for standard genome sequencing and annotation.</title>
        <authorList>
            <consortium name="The Broad Institute Genomics Platform"/>
            <consortium name="The Broad Institute Genome Sequencing Center for Infectious Disease"/>
            <person name="Wu L."/>
            <person name="Ma J."/>
        </authorList>
    </citation>
    <scope>NUCLEOTIDE SEQUENCE [LARGE SCALE GENOMIC DNA]</scope>
    <source>
        <strain evidence="3">JCM 17986</strain>
    </source>
</reference>
<dbReference type="Proteomes" id="UP001500466">
    <property type="component" value="Unassembled WGS sequence"/>
</dbReference>
<evidence type="ECO:0000313" key="2">
    <source>
        <dbReference type="EMBL" id="GAA4951597.1"/>
    </source>
</evidence>
<feature type="domain" description="HTH cro/C1-type" evidence="1">
    <location>
        <begin position="18"/>
        <end position="71"/>
    </location>
</feature>
<evidence type="ECO:0000259" key="1">
    <source>
        <dbReference type="PROSITE" id="PS50943"/>
    </source>
</evidence>
<dbReference type="CDD" id="cd00093">
    <property type="entry name" value="HTH_XRE"/>
    <property type="match status" value="1"/>
</dbReference>
<name>A0ABP9GU09_9ACTN</name>
<dbReference type="PROSITE" id="PS50943">
    <property type="entry name" value="HTH_CROC1"/>
    <property type="match status" value="1"/>
</dbReference>
<keyword evidence="3" id="KW-1185">Reference proteome</keyword>